<evidence type="ECO:0000256" key="1">
    <source>
        <dbReference type="ARBA" id="ARBA00012104"/>
    </source>
</evidence>
<evidence type="ECO:0000259" key="6">
    <source>
        <dbReference type="Pfam" id="PF08543"/>
    </source>
</evidence>
<dbReference type="InterPro" id="IPR029056">
    <property type="entry name" value="Ribokinase-like"/>
</dbReference>
<name>A0AA45HJA1_9BACT</name>
<dbReference type="CDD" id="cd01173">
    <property type="entry name" value="pyridoxal_pyridoxamine_kinase"/>
    <property type="match status" value="1"/>
</dbReference>
<feature type="domain" description="Pyridoxamine kinase/Phosphomethylpyrimidine kinase" evidence="6">
    <location>
        <begin position="30"/>
        <end position="258"/>
    </location>
</feature>
<dbReference type="RefSeq" id="WP_109604241.1">
    <property type="nucleotide sequence ID" value="NZ_JAMHJO010000008.1"/>
</dbReference>
<dbReference type="SUPFAM" id="SSF53613">
    <property type="entry name" value="Ribokinase-like"/>
    <property type="match status" value="1"/>
</dbReference>
<reference evidence="7 8" key="1">
    <citation type="submission" date="2018-05" db="EMBL/GenBank/DDBJ databases">
        <title>Genomic Encyclopedia of Type Strains, Phase IV (KMG-IV): sequencing the most valuable type-strain genomes for metagenomic binning, comparative biology and taxonomic classification.</title>
        <authorList>
            <person name="Goeker M."/>
        </authorList>
    </citation>
    <scope>NUCLEOTIDE SEQUENCE [LARGE SCALE GENOMIC DNA]</scope>
    <source>
        <strain evidence="7 8">DSM 24906</strain>
    </source>
</reference>
<evidence type="ECO:0000256" key="3">
    <source>
        <dbReference type="ARBA" id="ARBA00022741"/>
    </source>
</evidence>
<proteinExistence type="predicted"/>
<evidence type="ECO:0000313" key="8">
    <source>
        <dbReference type="Proteomes" id="UP000245921"/>
    </source>
</evidence>
<evidence type="ECO:0000256" key="2">
    <source>
        <dbReference type="ARBA" id="ARBA00022679"/>
    </source>
</evidence>
<dbReference type="PANTHER" id="PTHR10534">
    <property type="entry name" value="PYRIDOXAL KINASE"/>
    <property type="match status" value="1"/>
</dbReference>
<comment type="caution">
    <text evidence="7">The sequence shown here is derived from an EMBL/GenBank/DDBJ whole genome shotgun (WGS) entry which is preliminary data.</text>
</comment>
<dbReference type="NCBIfam" id="NF005491">
    <property type="entry name" value="PRK07105.1"/>
    <property type="match status" value="1"/>
</dbReference>
<keyword evidence="4 7" id="KW-0418">Kinase</keyword>
<gene>
    <name evidence="7" type="ORF">C7380_104130</name>
</gene>
<organism evidence="7 8">
    <name type="scientific">Oceanotoga teriensis</name>
    <dbReference type="NCBI Taxonomy" id="515440"/>
    <lineage>
        <taxon>Bacteria</taxon>
        <taxon>Thermotogati</taxon>
        <taxon>Thermotogota</taxon>
        <taxon>Thermotogae</taxon>
        <taxon>Petrotogales</taxon>
        <taxon>Petrotogaceae</taxon>
        <taxon>Oceanotoga</taxon>
    </lineage>
</organism>
<dbReference type="AlphaFoldDB" id="A0AA45HJA1"/>
<dbReference type="Pfam" id="PF08543">
    <property type="entry name" value="Phos_pyr_kin"/>
    <property type="match status" value="1"/>
</dbReference>
<dbReference type="GO" id="GO:0005829">
    <property type="term" value="C:cytosol"/>
    <property type="evidence" value="ECO:0007669"/>
    <property type="project" value="TreeGrafter"/>
</dbReference>
<evidence type="ECO:0000256" key="5">
    <source>
        <dbReference type="ARBA" id="ARBA00022840"/>
    </source>
</evidence>
<keyword evidence="3" id="KW-0547">Nucleotide-binding</keyword>
<keyword evidence="5" id="KW-0067">ATP-binding</keyword>
<dbReference type="PANTHER" id="PTHR10534:SF2">
    <property type="entry name" value="PYRIDOXAL KINASE"/>
    <property type="match status" value="1"/>
</dbReference>
<dbReference type="GO" id="GO:0009443">
    <property type="term" value="P:pyridoxal 5'-phosphate salvage"/>
    <property type="evidence" value="ECO:0007669"/>
    <property type="project" value="InterPro"/>
</dbReference>
<protein>
    <recommendedName>
        <fullName evidence="1">pyridoxal kinase</fullName>
        <ecNumber evidence="1">2.7.1.35</ecNumber>
    </recommendedName>
</protein>
<dbReference type="Proteomes" id="UP000245921">
    <property type="component" value="Unassembled WGS sequence"/>
</dbReference>
<dbReference type="EMBL" id="QGGI01000004">
    <property type="protein sequence ID" value="PWJ95711.1"/>
    <property type="molecule type" value="Genomic_DNA"/>
</dbReference>
<keyword evidence="2" id="KW-0808">Transferase</keyword>
<dbReference type="InterPro" id="IPR004625">
    <property type="entry name" value="PyrdxlKinase"/>
</dbReference>
<dbReference type="Gene3D" id="3.40.1190.20">
    <property type="match status" value="1"/>
</dbReference>
<sequence>MRNIVKRVAAVHDLSGFGRSSLSAITPIISTMGAQVCAIPTAVLSTHTGGFENYSFVDLTDSMTEYINHWKSLNIDFDCIYTGFLGSPKQIDIITDFIDYFKKNDNFVVIDPVMADNGELYATMTEEMVMKMKNFIKKADIITPNFTEACFLLGENYEKITDEKILKDWMIRLSEMGPQIIILTSVPEKNEKDTSTLAYNKKDNKFWKVSCQYIPAFYPGTGDVFTSVIVGSLLNGDSLPIAIDRGVKFITTAIRASYGYDYPKREGVLLEKVLDSLKVPVTISTYELM</sequence>
<dbReference type="InterPro" id="IPR013749">
    <property type="entry name" value="PM/HMP-P_kinase-1"/>
</dbReference>
<evidence type="ECO:0000256" key="4">
    <source>
        <dbReference type="ARBA" id="ARBA00022777"/>
    </source>
</evidence>
<dbReference type="EC" id="2.7.1.35" evidence="1"/>
<dbReference type="GO" id="GO:0005524">
    <property type="term" value="F:ATP binding"/>
    <property type="evidence" value="ECO:0007669"/>
    <property type="project" value="UniProtKB-KW"/>
</dbReference>
<accession>A0AA45HJA1</accession>
<dbReference type="GO" id="GO:0008478">
    <property type="term" value="F:pyridoxal kinase activity"/>
    <property type="evidence" value="ECO:0007669"/>
    <property type="project" value="UniProtKB-EC"/>
</dbReference>
<keyword evidence="8" id="KW-1185">Reference proteome</keyword>
<evidence type="ECO:0000313" key="7">
    <source>
        <dbReference type="EMBL" id="PWJ95711.1"/>
    </source>
</evidence>